<keyword evidence="3" id="KW-0342">GTP-binding</keyword>
<dbReference type="AlphaFoldDB" id="A0A8D8CNV0"/>
<dbReference type="InterPro" id="IPR050305">
    <property type="entry name" value="Small_GTPase_Rab"/>
</dbReference>
<dbReference type="Pfam" id="PF00071">
    <property type="entry name" value="Ras"/>
    <property type="match status" value="1"/>
</dbReference>
<dbReference type="NCBIfam" id="TIGR00231">
    <property type="entry name" value="small_GTP"/>
    <property type="match status" value="1"/>
</dbReference>
<dbReference type="GO" id="GO:0003924">
    <property type="term" value="F:GTPase activity"/>
    <property type="evidence" value="ECO:0007669"/>
    <property type="project" value="InterPro"/>
</dbReference>
<dbReference type="EMBL" id="HBUE01134014">
    <property type="protein sequence ID" value="CAG6497769.1"/>
    <property type="molecule type" value="Transcribed_RNA"/>
</dbReference>
<sequence length="203" mass="23492">MRNMIGVKFHVGWVPLKDQGLMRRCMKKRKIVIRVLSNRKRCIDFKIKTIELRGKKIKLQIWDTAGQERFHTITTSYYRGAMGIMLVYDITNEKSFDNIVKWLRNIDEHANEDVEKMILGNKCDMTDKRVVSQERGESIAREHDIRFMETSAKANVNIEKAFRELAEAILDKTAGKETTDNPDRVVVNRGIGDKPPAYKACCS</sequence>
<dbReference type="PANTHER" id="PTHR47980">
    <property type="entry name" value="LD44762P"/>
    <property type="match status" value="1"/>
</dbReference>
<dbReference type="PROSITE" id="PS51421">
    <property type="entry name" value="RAS"/>
    <property type="match status" value="1"/>
</dbReference>
<keyword evidence="4" id="KW-0449">Lipoprotein</keyword>
<evidence type="ECO:0000256" key="5">
    <source>
        <dbReference type="ARBA" id="ARBA00023289"/>
    </source>
</evidence>
<evidence type="ECO:0000313" key="6">
    <source>
        <dbReference type="EMBL" id="CAG6497769.1"/>
    </source>
</evidence>
<dbReference type="SMART" id="SM00175">
    <property type="entry name" value="RAB"/>
    <property type="match status" value="1"/>
</dbReference>
<dbReference type="SMART" id="SM00176">
    <property type="entry name" value="RAN"/>
    <property type="match status" value="1"/>
</dbReference>
<dbReference type="InterPro" id="IPR001806">
    <property type="entry name" value="Small_GTPase"/>
</dbReference>
<dbReference type="SMART" id="SM00173">
    <property type="entry name" value="RAS"/>
    <property type="match status" value="1"/>
</dbReference>
<dbReference type="InterPro" id="IPR005225">
    <property type="entry name" value="Small_GTP-bd"/>
</dbReference>
<evidence type="ECO:0000256" key="1">
    <source>
        <dbReference type="ARBA" id="ARBA00006270"/>
    </source>
</evidence>
<dbReference type="PRINTS" id="PR00449">
    <property type="entry name" value="RASTRNSFRMNG"/>
</dbReference>
<keyword evidence="5" id="KW-0636">Prenylation</keyword>
<evidence type="ECO:0000256" key="4">
    <source>
        <dbReference type="ARBA" id="ARBA00023288"/>
    </source>
</evidence>
<protein>
    <submittedName>
        <fullName evidence="6">Ras-related protein Rab-10</fullName>
    </submittedName>
</protein>
<reference evidence="6" key="1">
    <citation type="submission" date="2021-05" db="EMBL/GenBank/DDBJ databases">
        <authorList>
            <person name="Alioto T."/>
            <person name="Alioto T."/>
            <person name="Gomez Garrido J."/>
        </authorList>
    </citation>
    <scope>NUCLEOTIDE SEQUENCE</scope>
</reference>
<dbReference type="PROSITE" id="PS51419">
    <property type="entry name" value="RAB"/>
    <property type="match status" value="1"/>
</dbReference>
<dbReference type="SMART" id="SM00174">
    <property type="entry name" value="RHO"/>
    <property type="match status" value="1"/>
</dbReference>
<evidence type="ECO:0000256" key="3">
    <source>
        <dbReference type="ARBA" id="ARBA00023134"/>
    </source>
</evidence>
<keyword evidence="2" id="KW-0547">Nucleotide-binding</keyword>
<evidence type="ECO:0000256" key="2">
    <source>
        <dbReference type="ARBA" id="ARBA00022741"/>
    </source>
</evidence>
<organism evidence="6">
    <name type="scientific">Culex pipiens</name>
    <name type="common">House mosquito</name>
    <dbReference type="NCBI Taxonomy" id="7175"/>
    <lineage>
        <taxon>Eukaryota</taxon>
        <taxon>Metazoa</taxon>
        <taxon>Ecdysozoa</taxon>
        <taxon>Arthropoda</taxon>
        <taxon>Hexapoda</taxon>
        <taxon>Insecta</taxon>
        <taxon>Pterygota</taxon>
        <taxon>Neoptera</taxon>
        <taxon>Endopterygota</taxon>
        <taxon>Diptera</taxon>
        <taxon>Nematocera</taxon>
        <taxon>Culicoidea</taxon>
        <taxon>Culicidae</taxon>
        <taxon>Culicinae</taxon>
        <taxon>Culicini</taxon>
        <taxon>Culex</taxon>
        <taxon>Culex</taxon>
    </lineage>
</organism>
<proteinExistence type="inferred from homology"/>
<dbReference type="FunFam" id="3.40.50.300:FF:001129">
    <property type="entry name" value="ras-related protein Rab-44 isoform X2"/>
    <property type="match status" value="1"/>
</dbReference>
<comment type="similarity">
    <text evidence="1">Belongs to the small GTPase superfamily. Rab family.</text>
</comment>
<dbReference type="SUPFAM" id="SSF52540">
    <property type="entry name" value="P-loop containing nucleoside triphosphate hydrolases"/>
    <property type="match status" value="1"/>
</dbReference>
<dbReference type="GO" id="GO:0005525">
    <property type="term" value="F:GTP binding"/>
    <property type="evidence" value="ECO:0007669"/>
    <property type="project" value="UniProtKB-KW"/>
</dbReference>
<dbReference type="InterPro" id="IPR027417">
    <property type="entry name" value="P-loop_NTPase"/>
</dbReference>
<dbReference type="Gene3D" id="3.40.50.300">
    <property type="entry name" value="P-loop containing nucleotide triphosphate hydrolases"/>
    <property type="match status" value="1"/>
</dbReference>
<name>A0A8D8CNV0_CULPI</name>
<accession>A0A8D8CNV0</accession>